<feature type="region of interest" description="Disordered" evidence="2">
    <location>
        <begin position="106"/>
        <end position="188"/>
    </location>
</feature>
<feature type="region of interest" description="Disordered" evidence="2">
    <location>
        <begin position="44"/>
        <end position="82"/>
    </location>
</feature>
<dbReference type="HOGENOM" id="CLU_018686_0_0_1"/>
<feature type="compositionally biased region" description="Basic and acidic residues" evidence="2">
    <location>
        <begin position="316"/>
        <end position="325"/>
    </location>
</feature>
<dbReference type="PROSITE" id="PS51253">
    <property type="entry name" value="HTH_CENPB"/>
    <property type="match status" value="1"/>
</dbReference>
<dbReference type="EMBL" id="JH658584">
    <property type="protein sequence ID" value="EXK77691.1"/>
    <property type="molecule type" value="Genomic_DNA"/>
</dbReference>
<name>X0B7H1_FUSOX</name>
<feature type="compositionally biased region" description="Basic residues" evidence="2">
    <location>
        <begin position="303"/>
        <end position="315"/>
    </location>
</feature>
<feature type="compositionally biased region" description="Polar residues" evidence="2">
    <location>
        <begin position="375"/>
        <end position="384"/>
    </location>
</feature>
<feature type="compositionally biased region" description="Basic and acidic residues" evidence="2">
    <location>
        <begin position="262"/>
        <end position="272"/>
    </location>
</feature>
<feature type="compositionally biased region" description="Polar residues" evidence="2">
    <location>
        <begin position="71"/>
        <end position="82"/>
    </location>
</feature>
<evidence type="ECO:0000313" key="4">
    <source>
        <dbReference type="EMBL" id="EXK77691.1"/>
    </source>
</evidence>
<keyword evidence="5" id="KW-1185">Reference proteome</keyword>
<dbReference type="OrthoDB" id="5095449at2759"/>
<keyword evidence="1" id="KW-0238">DNA-binding</keyword>
<evidence type="ECO:0000259" key="3">
    <source>
        <dbReference type="PROSITE" id="PS51253"/>
    </source>
</evidence>
<evidence type="ECO:0000256" key="1">
    <source>
        <dbReference type="ARBA" id="ARBA00023125"/>
    </source>
</evidence>
<dbReference type="InterPro" id="IPR006600">
    <property type="entry name" value="HTH_CenpB_DNA-bd_dom"/>
</dbReference>
<accession>X0B7H1</accession>
<evidence type="ECO:0000313" key="5">
    <source>
        <dbReference type="Proteomes" id="UP000030663"/>
    </source>
</evidence>
<dbReference type="Proteomes" id="UP000030663">
    <property type="component" value="Unassembled WGS sequence"/>
</dbReference>
<feature type="region of interest" description="Disordered" evidence="2">
    <location>
        <begin position="244"/>
        <end position="405"/>
    </location>
</feature>
<feature type="compositionally biased region" description="Polar residues" evidence="2">
    <location>
        <begin position="132"/>
        <end position="148"/>
    </location>
</feature>
<reference evidence="4 5" key="1">
    <citation type="submission" date="2011-11" db="EMBL/GenBank/DDBJ databases">
        <title>The Genome Sequence of Fusarium oxysporum PHW815.</title>
        <authorList>
            <consortium name="The Broad Institute Genome Sequencing Platform"/>
            <person name="Ma L.-J."/>
            <person name="Gale L.R."/>
            <person name="Schwartz D.C."/>
            <person name="Zhou S."/>
            <person name="Corby-Kistler H."/>
            <person name="Young S.K."/>
            <person name="Zeng Q."/>
            <person name="Gargeya S."/>
            <person name="Fitzgerald M."/>
            <person name="Haas B."/>
            <person name="Abouelleil A."/>
            <person name="Alvarado L."/>
            <person name="Arachchi H.M."/>
            <person name="Berlin A."/>
            <person name="Brown A."/>
            <person name="Chapman S.B."/>
            <person name="Chen Z."/>
            <person name="Dunbar C."/>
            <person name="Freedman E."/>
            <person name="Gearin G."/>
            <person name="Goldberg J."/>
            <person name="Griggs A."/>
            <person name="Gujja S."/>
            <person name="Heiman D."/>
            <person name="Howarth C."/>
            <person name="Larson L."/>
            <person name="Lui A."/>
            <person name="MacDonald P.J.P."/>
            <person name="Montmayeur A."/>
            <person name="Murphy C."/>
            <person name="Neiman D."/>
            <person name="Pearson M."/>
            <person name="Priest M."/>
            <person name="Roberts A."/>
            <person name="Saif S."/>
            <person name="Shea T."/>
            <person name="Shenoy N."/>
            <person name="Sisk P."/>
            <person name="Stolte C."/>
            <person name="Sykes S."/>
            <person name="Wortman J."/>
            <person name="Nusbaum C."/>
            <person name="Birren B."/>
        </authorList>
    </citation>
    <scope>NUCLEOTIDE SEQUENCE [LARGE SCALE GENOMIC DNA]</scope>
    <source>
        <strain evidence="4 5">54005</strain>
    </source>
</reference>
<evidence type="ECO:0000256" key="2">
    <source>
        <dbReference type="SAM" id="MobiDB-lite"/>
    </source>
</evidence>
<feature type="domain" description="HTH CENPB-type" evidence="3">
    <location>
        <begin position="535"/>
        <end position="605"/>
    </location>
</feature>
<protein>
    <recommendedName>
        <fullName evidence="3">HTH CENPB-type domain-containing protein</fullName>
    </recommendedName>
</protein>
<dbReference type="SMART" id="SM00674">
    <property type="entry name" value="CENPB"/>
    <property type="match status" value="1"/>
</dbReference>
<gene>
    <name evidence="4" type="ORF">FOQG_17617</name>
</gene>
<dbReference type="GO" id="GO:0003677">
    <property type="term" value="F:DNA binding"/>
    <property type="evidence" value="ECO:0007669"/>
    <property type="project" value="UniProtKB-KW"/>
</dbReference>
<dbReference type="Pfam" id="PF03221">
    <property type="entry name" value="HTH_Tnp_Tc5"/>
    <property type="match status" value="1"/>
</dbReference>
<sequence>MISTTSDAGQHTLLQSFTPPASRAVALSLSGKEAVLSADGKSKGNAIWISSDDDSHTEDEGDDEGRDLDRSQSCTTPTTSIADHLDSTSLKHSLIESEAAIGVDTTPAVYPALGEDDPDWTRNSHMGPLANPESNQQSPYQTNRTSAGDATACTDASFDVSSTSPGSQPHRDVSDEQQLVTGATSEPDIMMVDAVSGERSSDDAQSTPTSPLMHIYSHITAGSRDLAHTPVHDSIECAGTSHDDAISRAHTPSPAKSLSPEPQREQDYDHTSCESSDAESESSETEPISPFGVRPPSQELSPRRRSHRRSSHAHKTVQDKGRDVDTEGSVIEDDLDIPECARDEDYCPSPNQGHGSGDDSDDEQHCHKRRKASESPYSSVRRTPTNARNSRRRKRSTRAVAHSLRERDTSALGLFSRASSHTRSVPSDASAFLAQFQEWQLENVSMKRITENRKTTFQFQFEWPLCTNHSHATSVIPDSTRSVSMKATTKRAPARRSKYSDHEDNFLIQLKEEEQLGWSEIRRRFAQRFPERGSSGLQAHQRISKSQEETLIRWVLRQGSLGYALSHGQLRAYVEAILKQQGDNKPLGKHWTTRFVKRHLQLSTKLGKRQEAARCDGFTPKTVNWYFDIRETEYGWIKPENTVNVDEGGIMPGFEGNVERRLVAHLDHVD</sequence>
<feature type="compositionally biased region" description="Acidic residues" evidence="2">
    <location>
        <begin position="51"/>
        <end position="66"/>
    </location>
</feature>
<organism evidence="4 5">
    <name type="scientific">Fusarium oxysporum f. sp. raphani 54005</name>
    <dbReference type="NCBI Taxonomy" id="1089458"/>
    <lineage>
        <taxon>Eukaryota</taxon>
        <taxon>Fungi</taxon>
        <taxon>Dikarya</taxon>
        <taxon>Ascomycota</taxon>
        <taxon>Pezizomycotina</taxon>
        <taxon>Sordariomycetes</taxon>
        <taxon>Hypocreomycetidae</taxon>
        <taxon>Hypocreales</taxon>
        <taxon>Nectriaceae</taxon>
        <taxon>Fusarium</taxon>
        <taxon>Fusarium oxysporum species complex</taxon>
    </lineage>
</organism>
<proteinExistence type="predicted"/>
<dbReference type="AlphaFoldDB" id="X0B7H1"/>